<evidence type="ECO:0008006" key="3">
    <source>
        <dbReference type="Google" id="ProtNLM"/>
    </source>
</evidence>
<protein>
    <recommendedName>
        <fullName evidence="3">DNA alkylation repair protein</fullName>
    </recommendedName>
</protein>
<dbReference type="AlphaFoldDB" id="W1RUB0"/>
<evidence type="ECO:0000313" key="2">
    <source>
        <dbReference type="Proteomes" id="UP000018857"/>
    </source>
</evidence>
<dbReference type="Proteomes" id="UP000018857">
    <property type="component" value="Unassembled WGS sequence"/>
</dbReference>
<accession>W1RUB0</accession>
<dbReference type="OrthoDB" id="9797162at2"/>
<dbReference type="PATRIC" id="fig|1208321.3.peg.2568"/>
<organism evidence="1 2">
    <name type="scientific">Marinomonas profundimaris</name>
    <dbReference type="NCBI Taxonomy" id="1208321"/>
    <lineage>
        <taxon>Bacteria</taxon>
        <taxon>Pseudomonadati</taxon>
        <taxon>Pseudomonadota</taxon>
        <taxon>Gammaproteobacteria</taxon>
        <taxon>Oceanospirillales</taxon>
        <taxon>Oceanospirillaceae</taxon>
        <taxon>Marinomonas</taxon>
    </lineage>
</organism>
<name>W1RUB0_9GAMM</name>
<evidence type="ECO:0000313" key="1">
    <source>
        <dbReference type="EMBL" id="ETI59234.1"/>
    </source>
</evidence>
<sequence length="383" mass="43435">MPEPFKNVFTIHVIKNMAEHFQRHWQDFDKTGFVAVASNQLESLELKARSRQITEAMSHFLPDDFEQAGQILLASLAPESKEESPESIDANTVESDNGLAGWAIMPMGDYVGIQGIAHHAFSMSILKAMTSRFTSEFSVRPFILAAPEQTLKTLSTWIEDENHHVRRWISEGTRPRLPWGTQLPCFIQNPAPVIELLEVLKDDPEEYVRRSVANNLNDIAKDHPDLVADIAEKWLVGADTNRQRLVRHACRTLLKQGNQKVLKAFGYDTPKLEIGALSLLSDEVRLHGELLFTLDLTSASDQDQTLMIDYVIHHQKKNGATSPKVFKWKKVTLPAKQFMSMTKKHPFKAITTRVYYAGAHEVEVLINGQSITKKRFHLSTNEE</sequence>
<keyword evidence="2" id="KW-1185">Reference proteome</keyword>
<gene>
    <name evidence="1" type="ORF">D104_12915</name>
</gene>
<comment type="caution">
    <text evidence="1">The sequence shown here is derived from an EMBL/GenBank/DDBJ whole genome shotgun (WGS) entry which is preliminary data.</text>
</comment>
<dbReference type="eggNOG" id="COG4335">
    <property type="taxonomic scope" value="Bacteria"/>
</dbReference>
<dbReference type="EMBL" id="AYOZ01000034">
    <property type="protein sequence ID" value="ETI59234.1"/>
    <property type="molecule type" value="Genomic_DNA"/>
</dbReference>
<dbReference type="InterPro" id="IPR016024">
    <property type="entry name" value="ARM-type_fold"/>
</dbReference>
<reference evidence="1 2" key="1">
    <citation type="journal article" date="2014" name="Genome Announc.">
        <title>Draft Genome Sequence of Marinomonas sp. Strain D104, a Polycyclic Aromatic Hydrocarbon-Degrading Bacterium from the Deep-Sea Sediment of the Arctic Ocean.</title>
        <authorList>
            <person name="Dong C."/>
            <person name="Bai X."/>
            <person name="Lai Q."/>
            <person name="Xie Y."/>
            <person name="Chen X."/>
            <person name="Shao Z."/>
        </authorList>
    </citation>
    <scope>NUCLEOTIDE SEQUENCE [LARGE SCALE GENOMIC DNA]</scope>
    <source>
        <strain evidence="1 2">D104</strain>
    </source>
</reference>
<dbReference type="RefSeq" id="WP_024024642.1">
    <property type="nucleotide sequence ID" value="NZ_AYOZ01000034.1"/>
</dbReference>
<dbReference type="SUPFAM" id="SSF48371">
    <property type="entry name" value="ARM repeat"/>
    <property type="match status" value="1"/>
</dbReference>
<proteinExistence type="predicted"/>
<dbReference type="Gene3D" id="1.25.40.290">
    <property type="entry name" value="ARM repeat domains"/>
    <property type="match status" value="1"/>
</dbReference>